<dbReference type="PANTHER" id="PTHR47704:SF1">
    <property type="entry name" value="POTASSIUM TRANSPORTER KIMA"/>
    <property type="match status" value="1"/>
</dbReference>
<keyword evidence="4 5" id="KW-0472">Membrane</keyword>
<feature type="transmembrane region" description="Helical" evidence="5">
    <location>
        <begin position="262"/>
        <end position="282"/>
    </location>
</feature>
<dbReference type="Proteomes" id="UP000320184">
    <property type="component" value="Unassembled WGS sequence"/>
</dbReference>
<dbReference type="GO" id="GO:0016020">
    <property type="term" value="C:membrane"/>
    <property type="evidence" value="ECO:0007669"/>
    <property type="project" value="UniProtKB-SubCell"/>
</dbReference>
<dbReference type="InterPro" id="IPR002293">
    <property type="entry name" value="AA/rel_permease1"/>
</dbReference>
<evidence type="ECO:0000256" key="1">
    <source>
        <dbReference type="ARBA" id="ARBA00004141"/>
    </source>
</evidence>
<dbReference type="GO" id="GO:0022857">
    <property type="term" value="F:transmembrane transporter activity"/>
    <property type="evidence" value="ECO:0007669"/>
    <property type="project" value="InterPro"/>
</dbReference>
<feature type="transmembrane region" description="Helical" evidence="5">
    <location>
        <begin position="172"/>
        <end position="193"/>
    </location>
</feature>
<feature type="transmembrane region" description="Helical" evidence="5">
    <location>
        <begin position="64"/>
        <end position="83"/>
    </location>
</feature>
<comment type="caution">
    <text evidence="6">The sequence shown here is derived from an EMBL/GenBank/DDBJ whole genome shotgun (WGS) entry which is preliminary data.</text>
</comment>
<evidence type="ECO:0000256" key="4">
    <source>
        <dbReference type="ARBA" id="ARBA00023136"/>
    </source>
</evidence>
<feature type="transmembrane region" description="Helical" evidence="5">
    <location>
        <begin position="427"/>
        <end position="447"/>
    </location>
</feature>
<comment type="subcellular location">
    <subcellularLocation>
        <location evidence="1">Membrane</location>
        <topology evidence="1">Multi-pass membrane protein</topology>
    </subcellularLocation>
</comment>
<keyword evidence="3 5" id="KW-1133">Transmembrane helix</keyword>
<keyword evidence="2 5" id="KW-0812">Transmembrane</keyword>
<dbReference type="Pfam" id="PF13520">
    <property type="entry name" value="AA_permease_2"/>
    <property type="match status" value="1"/>
</dbReference>
<evidence type="ECO:0000313" key="6">
    <source>
        <dbReference type="EMBL" id="TMQ50319.1"/>
    </source>
</evidence>
<evidence type="ECO:0000256" key="5">
    <source>
        <dbReference type="SAM" id="Phobius"/>
    </source>
</evidence>
<dbReference type="Gene3D" id="1.20.1740.10">
    <property type="entry name" value="Amino acid/polyamine transporter I"/>
    <property type="match status" value="1"/>
</dbReference>
<sequence length="682" mass="74139">MPAVLGRLRGLLLGRPKNLLDPLIHQRIALIAFFAWVGLGSDGLSSSSYGPEEAYLQLHGHHHLALYLMFAMVGTVFLISASYTQMIELFPSGGGGYLVGTKLLGPVPGLVSGCALIVDYVFTIAISVASGCDAIFSFLPPEWAPYRLAAKMVIVAGLTGLNLRGVKESVLILTPIFLAFMASHVVLIAVGILTHGPTLHHVLGDTVRESRGAVSELGLAGVVVIFLRAYSLGGGTFTGIEAVSNSTDILREPRVETGRRTMLYMATSLAFTAGGILLCYLLNDVQHVAGKTLNASLWEQITRGWRIGDADAGSAVAVLTLLSEGALLFVAAQTGFVAGPRTLASMAVDQWVPKRFAHLSERLVTQNGVITMGIAACAVLLYTGGLVRILVVMYSINVFLTFTLTQLGMVRHWWNARRAEGHWRRRLIVASTGTLVTAMILVITSTLKFLEGGWVTMTVTGALIAFCFTVRGHYRRVRSMLLSLDETLTNLPLPEPKTMPELAPDGPTAIILVESYAGLGIHTLLSVQRLLPRHFKNIVFCTVGLVDSGQFKGAQDVHALEENVVRDLEKYVHLAQRMGYYAEYRYTLGTDLIAELEGMCIDLIKEFRRSLVFAGQLVFQRENLFTRSLHHETAFSIQRRLQFRGVQVIILPIRVWETRRPGATSRAAAAVEAGAGGRSSSG</sequence>
<feature type="transmembrane region" description="Helical" evidence="5">
    <location>
        <begin position="453"/>
        <end position="474"/>
    </location>
</feature>
<gene>
    <name evidence="6" type="ORF">E6K73_08110</name>
</gene>
<accession>A0A538SG17</accession>
<feature type="transmembrane region" description="Helical" evidence="5">
    <location>
        <begin position="363"/>
        <end position="383"/>
    </location>
</feature>
<proteinExistence type="predicted"/>
<protein>
    <submittedName>
        <fullName evidence="6">APC family permease</fullName>
    </submittedName>
</protein>
<dbReference type="PANTHER" id="PTHR47704">
    <property type="entry name" value="POTASSIUM TRANSPORTER KIMA"/>
    <property type="match status" value="1"/>
</dbReference>
<name>A0A538SG17_UNCEI</name>
<dbReference type="EMBL" id="VBOT01000102">
    <property type="protein sequence ID" value="TMQ50319.1"/>
    <property type="molecule type" value="Genomic_DNA"/>
</dbReference>
<dbReference type="InterPro" id="IPR053153">
    <property type="entry name" value="APC_K+_Transporter"/>
</dbReference>
<reference evidence="6 7" key="1">
    <citation type="journal article" date="2019" name="Nat. Microbiol.">
        <title>Mediterranean grassland soil C-N compound turnover is dependent on rainfall and depth, and is mediated by genomically divergent microorganisms.</title>
        <authorList>
            <person name="Diamond S."/>
            <person name="Andeer P.F."/>
            <person name="Li Z."/>
            <person name="Crits-Christoph A."/>
            <person name="Burstein D."/>
            <person name="Anantharaman K."/>
            <person name="Lane K.R."/>
            <person name="Thomas B.C."/>
            <person name="Pan C."/>
            <person name="Northen T.R."/>
            <person name="Banfield J.F."/>
        </authorList>
    </citation>
    <scope>NUCLEOTIDE SEQUENCE [LARGE SCALE GENOMIC DNA]</scope>
    <source>
        <strain evidence="6">WS_3</strain>
    </source>
</reference>
<evidence type="ECO:0000256" key="2">
    <source>
        <dbReference type="ARBA" id="ARBA00022692"/>
    </source>
</evidence>
<feature type="transmembrane region" description="Helical" evidence="5">
    <location>
        <begin position="103"/>
        <end position="136"/>
    </location>
</feature>
<evidence type="ECO:0000256" key="3">
    <source>
        <dbReference type="ARBA" id="ARBA00022989"/>
    </source>
</evidence>
<organism evidence="6 7">
    <name type="scientific">Eiseniibacteriota bacterium</name>
    <dbReference type="NCBI Taxonomy" id="2212470"/>
    <lineage>
        <taxon>Bacteria</taxon>
        <taxon>Candidatus Eiseniibacteriota</taxon>
    </lineage>
</organism>
<evidence type="ECO:0000313" key="7">
    <source>
        <dbReference type="Proteomes" id="UP000320184"/>
    </source>
</evidence>
<dbReference type="AlphaFoldDB" id="A0A538SG17"/>